<organism evidence="2 3">
    <name type="scientific">Mucuna pruriens</name>
    <name type="common">Velvet bean</name>
    <name type="synonym">Dolichos pruriens</name>
    <dbReference type="NCBI Taxonomy" id="157652"/>
    <lineage>
        <taxon>Eukaryota</taxon>
        <taxon>Viridiplantae</taxon>
        <taxon>Streptophyta</taxon>
        <taxon>Embryophyta</taxon>
        <taxon>Tracheophyta</taxon>
        <taxon>Spermatophyta</taxon>
        <taxon>Magnoliopsida</taxon>
        <taxon>eudicotyledons</taxon>
        <taxon>Gunneridae</taxon>
        <taxon>Pentapetalae</taxon>
        <taxon>rosids</taxon>
        <taxon>fabids</taxon>
        <taxon>Fabales</taxon>
        <taxon>Fabaceae</taxon>
        <taxon>Papilionoideae</taxon>
        <taxon>50 kb inversion clade</taxon>
        <taxon>NPAAA clade</taxon>
        <taxon>indigoferoid/millettioid clade</taxon>
        <taxon>Phaseoleae</taxon>
        <taxon>Mucuna</taxon>
    </lineage>
</organism>
<evidence type="ECO:0000313" key="3">
    <source>
        <dbReference type="Proteomes" id="UP000257109"/>
    </source>
</evidence>
<gene>
    <name evidence="2" type="ORF">CR513_11953</name>
</gene>
<dbReference type="InterPro" id="IPR012337">
    <property type="entry name" value="RNaseH-like_sf"/>
</dbReference>
<accession>A0A371HNF9</accession>
<comment type="caution">
    <text evidence="2">The sequence shown here is derived from an EMBL/GenBank/DDBJ whole genome shotgun (WGS) entry which is preliminary data.</text>
</comment>
<dbReference type="SUPFAM" id="SSF53098">
    <property type="entry name" value="Ribonuclease H-like"/>
    <property type="match status" value="1"/>
</dbReference>
<proteinExistence type="predicted"/>
<name>A0A371HNF9_MUCPR</name>
<feature type="non-terminal residue" evidence="2">
    <location>
        <position position="1"/>
    </location>
</feature>
<protein>
    <recommendedName>
        <fullName evidence="1">Retroviral polymerase SH3-like domain-containing protein</fullName>
    </recommendedName>
</protein>
<evidence type="ECO:0000313" key="2">
    <source>
        <dbReference type="EMBL" id="RDY04343.1"/>
    </source>
</evidence>
<reference evidence="2" key="1">
    <citation type="submission" date="2018-05" db="EMBL/GenBank/DDBJ databases">
        <title>Draft genome of Mucuna pruriens seed.</title>
        <authorList>
            <person name="Nnadi N.E."/>
            <person name="Vos R."/>
            <person name="Hasami M.H."/>
            <person name="Devisetty U.K."/>
            <person name="Aguiy J.C."/>
        </authorList>
    </citation>
    <scope>NUCLEOTIDE SEQUENCE [LARGE SCALE GENOMIC DNA]</scope>
    <source>
        <strain evidence="2">JCA_2017</strain>
    </source>
</reference>
<dbReference type="EMBL" id="QJKJ01002100">
    <property type="protein sequence ID" value="RDY04343.1"/>
    <property type="molecule type" value="Genomic_DNA"/>
</dbReference>
<sequence length="238" mass="28060">MKNIKGVVKGSSKGKKSKKNEELTCFFYKKYDYLYLIHEKSQSVDVFKFFKAEVELQLRKKIKVVKSDRSGEYYESLWGESLKIAVYIINRVPTKAINKTPYEFWTDKKSSIKHLHIWGCSAEARPYKSHERKLDSRTISCYFVGYAEHSRGYKFYDPTSRSFFETGNARILEKVEFEKEENIRNFVFEEEAVKDIGQVLVPITIQETIPVIRDNVQTILPDIVPKKKIMVRFFLKHL</sequence>
<dbReference type="PANTHER" id="PTHR42648">
    <property type="entry name" value="TRANSPOSASE, PUTATIVE-RELATED"/>
    <property type="match status" value="1"/>
</dbReference>
<dbReference type="OrthoDB" id="1739418at2759"/>
<dbReference type="PANTHER" id="PTHR42648:SF28">
    <property type="entry name" value="TRANSPOSON-ENCODED PROTEIN WITH RIBONUCLEASE H-LIKE AND RETROVIRUS ZINC FINGER-LIKE DOMAINS"/>
    <property type="match status" value="1"/>
</dbReference>
<dbReference type="AlphaFoldDB" id="A0A371HNF9"/>
<dbReference type="InterPro" id="IPR057670">
    <property type="entry name" value="SH3_retrovirus"/>
</dbReference>
<dbReference type="Pfam" id="PF25597">
    <property type="entry name" value="SH3_retrovirus"/>
    <property type="match status" value="1"/>
</dbReference>
<evidence type="ECO:0000259" key="1">
    <source>
        <dbReference type="Pfam" id="PF25597"/>
    </source>
</evidence>
<keyword evidence="3" id="KW-1185">Reference proteome</keyword>
<dbReference type="InterPro" id="IPR039537">
    <property type="entry name" value="Retrotran_Ty1/copia-like"/>
</dbReference>
<dbReference type="STRING" id="157652.A0A371HNF9"/>
<dbReference type="Proteomes" id="UP000257109">
    <property type="component" value="Unassembled WGS sequence"/>
</dbReference>
<feature type="domain" description="Retroviral polymerase SH3-like" evidence="1">
    <location>
        <begin position="127"/>
        <end position="182"/>
    </location>
</feature>